<feature type="transmembrane region" description="Helical" evidence="2">
    <location>
        <begin position="105"/>
        <end position="123"/>
    </location>
</feature>
<feature type="compositionally biased region" description="Low complexity" evidence="1">
    <location>
        <begin position="345"/>
        <end position="360"/>
    </location>
</feature>
<feature type="transmembrane region" description="Helical" evidence="2">
    <location>
        <begin position="143"/>
        <end position="163"/>
    </location>
</feature>
<keyword evidence="4" id="KW-0012">Acyltransferase</keyword>
<gene>
    <name evidence="4" type="ORF">B0H63DRAFT_242868</name>
</gene>
<feature type="transmembrane region" description="Helical" evidence="2">
    <location>
        <begin position="494"/>
        <end position="519"/>
    </location>
</feature>
<feature type="transmembrane region" description="Helical" evidence="2">
    <location>
        <begin position="193"/>
        <end position="212"/>
    </location>
</feature>
<keyword evidence="2" id="KW-0812">Transmembrane</keyword>
<feature type="transmembrane region" description="Helical" evidence="2">
    <location>
        <begin position="426"/>
        <end position="446"/>
    </location>
</feature>
<dbReference type="AlphaFoldDB" id="A0AAE0KKE9"/>
<sequence>MNGHAASKHIRSYEENMALLEEKSVSDVENGAGRADFDHRFSEPTRLMATTAQSIVSGVRSTHPRTFLRRAGLFLIPSFLSRDPRHSTAGERVGPTAYLDGMRGLAALFVFFCHYSYTCFVIAEGWGYKDTNWYLLKLPFIRLFYQGPPMVTVFFVVSGYALSLKPLKLMRSRNYGSFTTTMASFVFRRGMRLFLPTAISTMMVVIIVRLGLYEWTREFSADKTYMRNVQEHHYARLPTLGAQLEDWVKSMYNFIHIWDWETFGGSTPIDLHLWTIPVEFRCSMFLFLALIGTARLRTAVRFLVVILLMVFTWRSTKWEMLLFFSGMLLAELDIIRGAHGSSGSGAAATTTAPSSGNGSTLPPPSPKPPSPKPARTSRNKALWLGLSVLSLYLMSQPDDGGAETPGWVILTRMIPHFWPQDALYRYWQSVGAVIFVLAVGHSPLTWQRFFNSALIQYLGKISYSMYLMHGPVLHTFGYAIERACWGITGVQTDFQYYAGFALSSIFIVPLVICVSDVFWRGVDAPVVRFAKAVEGWCVVE</sequence>
<keyword evidence="2" id="KW-0472">Membrane</keyword>
<dbReference type="Proteomes" id="UP001285441">
    <property type="component" value="Unassembled WGS sequence"/>
</dbReference>
<name>A0AAE0KKE9_9PEZI</name>
<reference evidence="4" key="1">
    <citation type="journal article" date="2023" name="Mol. Phylogenet. Evol.">
        <title>Genome-scale phylogeny and comparative genomics of the fungal order Sordariales.</title>
        <authorList>
            <person name="Hensen N."/>
            <person name="Bonometti L."/>
            <person name="Westerberg I."/>
            <person name="Brannstrom I.O."/>
            <person name="Guillou S."/>
            <person name="Cros-Aarteil S."/>
            <person name="Calhoun S."/>
            <person name="Haridas S."/>
            <person name="Kuo A."/>
            <person name="Mondo S."/>
            <person name="Pangilinan J."/>
            <person name="Riley R."/>
            <person name="LaButti K."/>
            <person name="Andreopoulos B."/>
            <person name="Lipzen A."/>
            <person name="Chen C."/>
            <person name="Yan M."/>
            <person name="Daum C."/>
            <person name="Ng V."/>
            <person name="Clum A."/>
            <person name="Steindorff A."/>
            <person name="Ohm R.A."/>
            <person name="Martin F."/>
            <person name="Silar P."/>
            <person name="Natvig D.O."/>
            <person name="Lalanne C."/>
            <person name="Gautier V."/>
            <person name="Ament-Velasquez S.L."/>
            <person name="Kruys A."/>
            <person name="Hutchinson M.I."/>
            <person name="Powell A.J."/>
            <person name="Barry K."/>
            <person name="Miller A.N."/>
            <person name="Grigoriev I.V."/>
            <person name="Debuchy R."/>
            <person name="Gladieux P."/>
            <person name="Hiltunen Thoren M."/>
            <person name="Johannesson H."/>
        </authorList>
    </citation>
    <scope>NUCLEOTIDE SEQUENCE</scope>
    <source>
        <strain evidence="4">CBS 232.78</strain>
    </source>
</reference>
<dbReference type="EMBL" id="JAULSW010000006">
    <property type="protein sequence ID" value="KAK3378276.1"/>
    <property type="molecule type" value="Genomic_DNA"/>
</dbReference>
<dbReference type="GO" id="GO:0016747">
    <property type="term" value="F:acyltransferase activity, transferring groups other than amino-acyl groups"/>
    <property type="evidence" value="ECO:0007669"/>
    <property type="project" value="InterPro"/>
</dbReference>
<evidence type="ECO:0000256" key="2">
    <source>
        <dbReference type="SAM" id="Phobius"/>
    </source>
</evidence>
<reference evidence="4" key="2">
    <citation type="submission" date="2023-06" db="EMBL/GenBank/DDBJ databases">
        <authorList>
            <consortium name="Lawrence Berkeley National Laboratory"/>
            <person name="Haridas S."/>
            <person name="Hensen N."/>
            <person name="Bonometti L."/>
            <person name="Westerberg I."/>
            <person name="Brannstrom I.O."/>
            <person name="Guillou S."/>
            <person name="Cros-Aarteil S."/>
            <person name="Calhoun S."/>
            <person name="Kuo A."/>
            <person name="Mondo S."/>
            <person name="Pangilinan J."/>
            <person name="Riley R."/>
            <person name="LaButti K."/>
            <person name="Andreopoulos B."/>
            <person name="Lipzen A."/>
            <person name="Chen C."/>
            <person name="Yanf M."/>
            <person name="Daum C."/>
            <person name="Ng V."/>
            <person name="Clum A."/>
            <person name="Steindorff A."/>
            <person name="Ohm R."/>
            <person name="Martin F."/>
            <person name="Silar P."/>
            <person name="Natvig D."/>
            <person name="Lalanne C."/>
            <person name="Gautier V."/>
            <person name="Ament-velasquez S.L."/>
            <person name="Kruys A."/>
            <person name="Hutchinson M.I."/>
            <person name="Powell A.J."/>
            <person name="Barry K."/>
            <person name="Miller A.N."/>
            <person name="Grigoriev I.V."/>
            <person name="Debuchy R."/>
            <person name="Gladieux P."/>
            <person name="Thoren M.H."/>
            <person name="Johannesson H."/>
        </authorList>
    </citation>
    <scope>NUCLEOTIDE SEQUENCE</scope>
    <source>
        <strain evidence="4">CBS 232.78</strain>
    </source>
</reference>
<protein>
    <submittedName>
        <fullName evidence="4">Acyltransferase family-domain-containing protein</fullName>
    </submittedName>
</protein>
<dbReference type="InterPro" id="IPR050879">
    <property type="entry name" value="Acyltransferase_3"/>
</dbReference>
<feature type="region of interest" description="Disordered" evidence="1">
    <location>
        <begin position="345"/>
        <end position="377"/>
    </location>
</feature>
<feature type="domain" description="Acyltransferase 3" evidence="3">
    <location>
        <begin position="97"/>
        <end position="519"/>
    </location>
</feature>
<evidence type="ECO:0000256" key="1">
    <source>
        <dbReference type="SAM" id="MobiDB-lite"/>
    </source>
</evidence>
<accession>A0AAE0KKE9</accession>
<proteinExistence type="predicted"/>
<comment type="caution">
    <text evidence="4">The sequence shown here is derived from an EMBL/GenBank/DDBJ whole genome shotgun (WGS) entry which is preliminary data.</text>
</comment>
<organism evidence="4 5">
    <name type="scientific">Podospora didyma</name>
    <dbReference type="NCBI Taxonomy" id="330526"/>
    <lineage>
        <taxon>Eukaryota</taxon>
        <taxon>Fungi</taxon>
        <taxon>Dikarya</taxon>
        <taxon>Ascomycota</taxon>
        <taxon>Pezizomycotina</taxon>
        <taxon>Sordariomycetes</taxon>
        <taxon>Sordariomycetidae</taxon>
        <taxon>Sordariales</taxon>
        <taxon>Podosporaceae</taxon>
        <taxon>Podospora</taxon>
    </lineage>
</organism>
<feature type="compositionally biased region" description="Pro residues" evidence="1">
    <location>
        <begin position="361"/>
        <end position="372"/>
    </location>
</feature>
<keyword evidence="4" id="KW-0808">Transferase</keyword>
<keyword evidence="5" id="KW-1185">Reference proteome</keyword>
<evidence type="ECO:0000313" key="5">
    <source>
        <dbReference type="Proteomes" id="UP001285441"/>
    </source>
</evidence>
<dbReference type="PANTHER" id="PTHR23028">
    <property type="entry name" value="ACETYLTRANSFERASE"/>
    <property type="match status" value="1"/>
</dbReference>
<evidence type="ECO:0000259" key="3">
    <source>
        <dbReference type="Pfam" id="PF01757"/>
    </source>
</evidence>
<keyword evidence="2" id="KW-1133">Transmembrane helix</keyword>
<dbReference type="Pfam" id="PF01757">
    <property type="entry name" value="Acyl_transf_3"/>
    <property type="match status" value="1"/>
</dbReference>
<dbReference type="PANTHER" id="PTHR23028:SF134">
    <property type="entry name" value="PUTATIVE (AFU_ORTHOLOGUE AFUA_4G08520)-RELATED"/>
    <property type="match status" value="1"/>
</dbReference>
<feature type="transmembrane region" description="Helical" evidence="2">
    <location>
        <begin position="271"/>
        <end position="291"/>
    </location>
</feature>
<feature type="transmembrane region" description="Helical" evidence="2">
    <location>
        <begin position="298"/>
        <end position="316"/>
    </location>
</feature>
<dbReference type="InterPro" id="IPR002656">
    <property type="entry name" value="Acyl_transf_3_dom"/>
</dbReference>
<evidence type="ECO:0000313" key="4">
    <source>
        <dbReference type="EMBL" id="KAK3378276.1"/>
    </source>
</evidence>